<evidence type="ECO:0000313" key="8">
    <source>
        <dbReference type="Proteomes" id="UP000790347"/>
    </source>
</evidence>
<feature type="domain" description="Phorbol-ester/DAG-type" evidence="6">
    <location>
        <begin position="584"/>
        <end position="643"/>
    </location>
</feature>
<keyword evidence="1" id="KW-0479">Metal-binding</keyword>
<dbReference type="InterPro" id="IPR025258">
    <property type="entry name" value="RH_dom"/>
</dbReference>
<evidence type="ECO:0000256" key="3">
    <source>
        <dbReference type="ARBA" id="ARBA00022771"/>
    </source>
</evidence>
<dbReference type="Pfam" id="PF13901">
    <property type="entry name" value="RH_dom"/>
    <property type="match status" value="1"/>
</dbReference>
<feature type="region of interest" description="Disordered" evidence="5">
    <location>
        <begin position="352"/>
        <end position="387"/>
    </location>
</feature>
<dbReference type="GO" id="GO:0008270">
    <property type="term" value="F:zinc ion binding"/>
    <property type="evidence" value="ECO:0007669"/>
    <property type="project" value="UniProtKB-KW"/>
</dbReference>
<dbReference type="EMBL" id="ASGP02000001">
    <property type="protein sequence ID" value="KAH9528319.1"/>
    <property type="molecule type" value="Genomic_DNA"/>
</dbReference>
<protein>
    <submittedName>
        <fullName evidence="7">Differentially expressed in FDCP 8</fullName>
    </submittedName>
</protein>
<dbReference type="InterPro" id="IPR051366">
    <property type="entry name" value="DEF8"/>
</dbReference>
<evidence type="ECO:0000259" key="6">
    <source>
        <dbReference type="PROSITE" id="PS50081"/>
    </source>
</evidence>
<gene>
    <name evidence="7" type="primary">DEF8</name>
    <name evidence="7" type="ORF">DERF_002271</name>
</gene>
<evidence type="ECO:0000256" key="5">
    <source>
        <dbReference type="SAM" id="MobiDB-lite"/>
    </source>
</evidence>
<proteinExistence type="predicted"/>
<dbReference type="PANTHER" id="PTHR12326">
    <property type="entry name" value="PLECKSTRIN HOMOLOGY DOMAIN CONTAINING PROTEIN"/>
    <property type="match status" value="1"/>
</dbReference>
<sequence length="675" mass="77195">MDSKSISSATSVEVNSDVNSVFTNKISESDSQEDVTSNSCSKPVKIPNHQNHILLLDEDHFSVNSDVDYLNDIEYSNLKRDEKIELTITKYRSQLESLETGNLNPNDKDEKKRQLVKKICDLKIKLVKLQEEAEFNNLKVDVQSQVDDLKDELSDDNPIFFKRIYSFSKSIGGHKLVLSSDVFENEKRLRTTWKNYVKNSSPLSLSPPSSASEMLNNSLPISRLLNLLTSNHLSYLTSSCVNWPMAACHPPTNPMQQLVCDHCCKKSTKSLNDYIFDALKFGKKEDSTPAISMQSSTDLRSSNPYLVCIYCFFTIHFNCLTKDVRKCPKLFFDSMNDDVIEEFYSRLYNYNTSPSSSSSSSSYSSFETKKSNGNSSNNDQTKSTPVNGIIESYQQRMKRIILKICPEIGLANQDFRCAECRISISPSPAKDATKIISKPRLCDYSGLYFCETCHMGDIAIIPARVIHNWDFQPQPVARVSLQIISYLRNKSFHYDRTVLINLVEINPMLYGLVDELIQIKRLRTELCHIYKYIWLCKQPSKPRQWISIMCQLGSYLLNEQEINYLSFCDICDLKSLVGNLSELEHLFITHITTCEGCRGKGFYCELCPNKEDILFPFSPNTTICPICNAVYHKNCYYRRNRLCPRCNRIKGKNTVKFDGVKNGEINQDNETSEAT</sequence>
<reference evidence="7" key="2">
    <citation type="journal article" date="2022" name="Res Sq">
        <title>Comparative Genomics Reveals Insights into the Divergent Evolution of Astigmatic Mites and Household Pest Adaptations.</title>
        <authorList>
            <person name="Xiong Q."/>
            <person name="Wan A.T.-Y."/>
            <person name="Liu X.-Y."/>
            <person name="Fung C.S.-H."/>
            <person name="Xiao X."/>
            <person name="Malainual N."/>
            <person name="Hou J."/>
            <person name="Wang L."/>
            <person name="Wang M."/>
            <person name="Yang K."/>
            <person name="Cui Y."/>
            <person name="Leung E."/>
            <person name="Nong W."/>
            <person name="Shin S.-K."/>
            <person name="Au S."/>
            <person name="Jeong K.Y."/>
            <person name="Chew F.T."/>
            <person name="Hui J."/>
            <person name="Leung T.F."/>
            <person name="Tungtrongchitr A."/>
            <person name="Zhong N."/>
            <person name="Liu Z."/>
            <person name="Tsui S."/>
        </authorList>
    </citation>
    <scope>NUCLEOTIDE SEQUENCE</scope>
    <source>
        <strain evidence="7">Derf</strain>
        <tissue evidence="7">Whole organism</tissue>
    </source>
</reference>
<evidence type="ECO:0000256" key="2">
    <source>
        <dbReference type="ARBA" id="ARBA00022737"/>
    </source>
</evidence>
<name>A0A922IBA0_DERFA</name>
<feature type="non-terminal residue" evidence="7">
    <location>
        <position position="1"/>
    </location>
</feature>
<keyword evidence="3" id="KW-0863">Zinc-finger</keyword>
<dbReference type="Proteomes" id="UP000790347">
    <property type="component" value="Unassembled WGS sequence"/>
</dbReference>
<dbReference type="PANTHER" id="PTHR12326:SF3">
    <property type="entry name" value="DIFFERENTIALLY EXPRESSED IN FDCP 8 HOMOLOG"/>
    <property type="match status" value="1"/>
</dbReference>
<evidence type="ECO:0000256" key="1">
    <source>
        <dbReference type="ARBA" id="ARBA00022723"/>
    </source>
</evidence>
<evidence type="ECO:0000313" key="7">
    <source>
        <dbReference type="EMBL" id="KAH9528319.1"/>
    </source>
</evidence>
<keyword evidence="4" id="KW-0862">Zinc</keyword>
<organism evidence="7 8">
    <name type="scientific">Dermatophagoides farinae</name>
    <name type="common">American house dust mite</name>
    <dbReference type="NCBI Taxonomy" id="6954"/>
    <lineage>
        <taxon>Eukaryota</taxon>
        <taxon>Metazoa</taxon>
        <taxon>Ecdysozoa</taxon>
        <taxon>Arthropoda</taxon>
        <taxon>Chelicerata</taxon>
        <taxon>Arachnida</taxon>
        <taxon>Acari</taxon>
        <taxon>Acariformes</taxon>
        <taxon>Sarcoptiformes</taxon>
        <taxon>Astigmata</taxon>
        <taxon>Psoroptidia</taxon>
        <taxon>Analgoidea</taxon>
        <taxon>Pyroglyphidae</taxon>
        <taxon>Dermatophagoidinae</taxon>
        <taxon>Dermatophagoides</taxon>
    </lineage>
</organism>
<feature type="compositionally biased region" description="Polar residues" evidence="5">
    <location>
        <begin position="371"/>
        <end position="386"/>
    </location>
</feature>
<accession>A0A922IBA0</accession>
<evidence type="ECO:0000256" key="4">
    <source>
        <dbReference type="ARBA" id="ARBA00022833"/>
    </source>
</evidence>
<dbReference type="AlphaFoldDB" id="A0A922IBA0"/>
<keyword evidence="8" id="KW-1185">Reference proteome</keyword>
<dbReference type="InterPro" id="IPR002219">
    <property type="entry name" value="PKC_DAG/PE"/>
</dbReference>
<dbReference type="SMART" id="SM01175">
    <property type="entry name" value="DUF4206"/>
    <property type="match status" value="1"/>
</dbReference>
<comment type="caution">
    <text evidence="7">The sequence shown here is derived from an EMBL/GenBank/DDBJ whole genome shotgun (WGS) entry which is preliminary data.</text>
</comment>
<keyword evidence="2" id="KW-0677">Repeat</keyword>
<feature type="compositionally biased region" description="Low complexity" evidence="5">
    <location>
        <begin position="353"/>
        <end position="365"/>
    </location>
</feature>
<dbReference type="PROSITE" id="PS50081">
    <property type="entry name" value="ZF_DAG_PE_2"/>
    <property type="match status" value="1"/>
</dbReference>
<reference evidence="7" key="1">
    <citation type="submission" date="2013-05" db="EMBL/GenBank/DDBJ databases">
        <authorList>
            <person name="Yim A.K.Y."/>
            <person name="Chan T.F."/>
            <person name="Ji K.M."/>
            <person name="Liu X.Y."/>
            <person name="Zhou J.W."/>
            <person name="Li R.Q."/>
            <person name="Yang K.Y."/>
            <person name="Li J."/>
            <person name="Li M."/>
            <person name="Law P.T.W."/>
            <person name="Wu Y.L."/>
            <person name="Cai Z.L."/>
            <person name="Qin H."/>
            <person name="Bao Y."/>
            <person name="Leung R.K.K."/>
            <person name="Ng P.K.S."/>
            <person name="Zou J."/>
            <person name="Zhong X.J."/>
            <person name="Ran P.X."/>
            <person name="Zhong N.S."/>
            <person name="Liu Z.G."/>
            <person name="Tsui S.K.W."/>
        </authorList>
    </citation>
    <scope>NUCLEOTIDE SEQUENCE</scope>
    <source>
        <strain evidence="7">Derf</strain>
        <tissue evidence="7">Whole organism</tissue>
    </source>
</reference>